<evidence type="ECO:0000313" key="1">
    <source>
        <dbReference type="EMBL" id="KAJ7530277.1"/>
    </source>
</evidence>
<comment type="caution">
    <text evidence="1">The sequence shown here is derived from an EMBL/GenBank/DDBJ whole genome shotgun (WGS) entry which is preliminary data.</text>
</comment>
<evidence type="ECO:0000313" key="2">
    <source>
        <dbReference type="Proteomes" id="UP001162992"/>
    </source>
</evidence>
<protein>
    <submittedName>
        <fullName evidence="1">Uncharacterized protein</fullName>
    </submittedName>
</protein>
<dbReference type="Proteomes" id="UP001162992">
    <property type="component" value="Chromosome 15"/>
</dbReference>
<reference evidence="2" key="1">
    <citation type="journal article" date="2024" name="Proc. Natl. Acad. Sci. U.S.A.">
        <title>Extraordinary preservation of gene collinearity over three hundred million years revealed in homosporous lycophytes.</title>
        <authorList>
            <person name="Li C."/>
            <person name="Wickell D."/>
            <person name="Kuo L.Y."/>
            <person name="Chen X."/>
            <person name="Nie B."/>
            <person name="Liao X."/>
            <person name="Peng D."/>
            <person name="Ji J."/>
            <person name="Jenkins J."/>
            <person name="Williams M."/>
            <person name="Shu S."/>
            <person name="Plott C."/>
            <person name="Barry K."/>
            <person name="Rajasekar S."/>
            <person name="Grimwood J."/>
            <person name="Han X."/>
            <person name="Sun S."/>
            <person name="Hou Z."/>
            <person name="He W."/>
            <person name="Dai G."/>
            <person name="Sun C."/>
            <person name="Schmutz J."/>
            <person name="Leebens-Mack J.H."/>
            <person name="Li F.W."/>
            <person name="Wang L."/>
        </authorList>
    </citation>
    <scope>NUCLEOTIDE SEQUENCE [LARGE SCALE GENOMIC DNA]</scope>
    <source>
        <strain evidence="2">cv. PW_Plant_1</strain>
    </source>
</reference>
<organism evidence="1 2">
    <name type="scientific">Diphasiastrum complanatum</name>
    <name type="common">Issler's clubmoss</name>
    <name type="synonym">Lycopodium complanatum</name>
    <dbReference type="NCBI Taxonomy" id="34168"/>
    <lineage>
        <taxon>Eukaryota</taxon>
        <taxon>Viridiplantae</taxon>
        <taxon>Streptophyta</taxon>
        <taxon>Embryophyta</taxon>
        <taxon>Tracheophyta</taxon>
        <taxon>Lycopodiopsida</taxon>
        <taxon>Lycopodiales</taxon>
        <taxon>Lycopodiaceae</taxon>
        <taxon>Lycopodioideae</taxon>
        <taxon>Diphasiastrum</taxon>
    </lineage>
</organism>
<keyword evidence="2" id="KW-1185">Reference proteome</keyword>
<dbReference type="EMBL" id="CM055106">
    <property type="protein sequence ID" value="KAJ7530277.1"/>
    <property type="molecule type" value="Genomic_DNA"/>
</dbReference>
<accession>A0ACC2BKH0</accession>
<sequence>MKTLRVFLDQTHKSSWRRLVSTKHDSEDSDLPQMQEKENGDQNLPPMEPSINDDQRGTSLSVAEKSFNGVEYTAAEKFCARAKSGEPPQTKTKSVLVVERQRPLHELLHLKQEPLLLRELLQIKEERTPSLTKKISEFLKKPLDLIQKKQRKPVLTGEALQKPLMQQLSSKFPEAHVLMQDTQREIFDAVRFVSPIAMSHKYIYSTTVAFEVHMPYLHYSNGLDCNGREDGVNQSAESNGSNKRKAAHVVGNSLATELLKSDELDWNNDSCHVFQLEQDPSQGRQELQNQHINVNIVSECENLLQRAGSLRERTFPVSAAKTFVFRTHSLKEGLMPSRFLCFGLEFVQHQTSDKGTTTKLEKVLCPSKACEKNHATPGVREDRPQKNKVYPSDNNEGSFLFIQQESSIGNNITREQNRDPNIDPDVPSNTDCCFSAVNRVNTLRDILSTSQEEEFLSVLHREGMSAPCDHNCHLDLKSLESTLTCNLASFASKWEIKPQVGHHSDQEEIEYQEALNPDLQKRTFFQGRTLCNEVEGSKSLSGCKLVEDNCQPSPVCVLDSPFIDEILSPETAERFSDSKNQLIDSHHFSRCQRILKIATAETSIGRSNDTSSSWEDYYVLEKAVEALLHGSIIEEADNPWSGDSRWLQDAQLSDCSPEKTYLQYHVSNPDLLKEAKYQENMFRAREVLEAKATSDEYAFSNGRRMLEELTDSQILLDCVTEALETLDLRQSCYMFGNSSTFGPHKGTPSRIKFLNDIHQIICSWRGKAAANINGIVENDFNSGFCKWMSMKSELLEIGSEIEHILFEILIDDAIFDILNLEVKT</sequence>
<name>A0ACC2BKH0_DIPCM</name>
<proteinExistence type="predicted"/>
<gene>
    <name evidence="1" type="ORF">O6H91_15G087700</name>
</gene>